<comment type="caution">
    <text evidence="1">The sequence shown here is derived from an EMBL/GenBank/DDBJ whole genome shotgun (WGS) entry which is preliminary data.</text>
</comment>
<dbReference type="AlphaFoldDB" id="A0AA39KSV8"/>
<evidence type="ECO:0000313" key="2">
    <source>
        <dbReference type="Proteomes" id="UP001168990"/>
    </source>
</evidence>
<name>A0AA39KSV8_9HYME</name>
<dbReference type="Proteomes" id="UP001168990">
    <property type="component" value="Unassembled WGS sequence"/>
</dbReference>
<dbReference type="PANTHER" id="PTHR22963:SF39">
    <property type="entry name" value="DUMPY"/>
    <property type="match status" value="1"/>
</dbReference>
<evidence type="ECO:0000313" key="1">
    <source>
        <dbReference type="EMBL" id="KAK0172482.1"/>
    </source>
</evidence>
<dbReference type="PANTHER" id="PTHR22963">
    <property type="entry name" value="ENDOGLIN-RELATED"/>
    <property type="match status" value="1"/>
</dbReference>
<keyword evidence="2" id="KW-1185">Reference proteome</keyword>
<reference evidence="1" key="1">
    <citation type="journal article" date="2023" name="bioRxiv">
        <title>Scaffold-level genome assemblies of two parasitoid biocontrol wasps reveal the parthenogenesis mechanism and an associated novel virus.</title>
        <authorList>
            <person name="Inwood S."/>
            <person name="Skelly J."/>
            <person name="Guhlin J."/>
            <person name="Harrop T."/>
            <person name="Goldson S."/>
            <person name="Dearden P."/>
        </authorList>
    </citation>
    <scope>NUCLEOTIDE SEQUENCE</scope>
    <source>
        <strain evidence="1">Irish</strain>
        <tissue evidence="1">Whole body</tissue>
    </source>
</reference>
<proteinExistence type="predicted"/>
<organism evidence="1 2">
    <name type="scientific">Microctonus aethiopoides</name>
    <dbReference type="NCBI Taxonomy" id="144406"/>
    <lineage>
        <taxon>Eukaryota</taxon>
        <taxon>Metazoa</taxon>
        <taxon>Ecdysozoa</taxon>
        <taxon>Arthropoda</taxon>
        <taxon>Hexapoda</taxon>
        <taxon>Insecta</taxon>
        <taxon>Pterygota</taxon>
        <taxon>Neoptera</taxon>
        <taxon>Endopterygota</taxon>
        <taxon>Hymenoptera</taxon>
        <taxon>Apocrita</taxon>
        <taxon>Ichneumonoidea</taxon>
        <taxon>Braconidae</taxon>
        <taxon>Euphorinae</taxon>
        <taxon>Microctonus</taxon>
    </lineage>
</organism>
<sequence>MYIHHFNYSIFCIVSEKSYFTSISPNDRKYGGSNNDTECLNSEKCIGKRCMDPCPGLCGIDAICKVIKHTMTCSCFKCYEGNPYIRCTPYLGLKRWMCKYFGI</sequence>
<reference evidence="1" key="2">
    <citation type="submission" date="2023-03" db="EMBL/GenBank/DDBJ databases">
        <authorList>
            <person name="Inwood S.N."/>
            <person name="Skelly J.G."/>
            <person name="Guhlin J."/>
            <person name="Harrop T.W.R."/>
            <person name="Goldson S.G."/>
            <person name="Dearden P.K."/>
        </authorList>
    </citation>
    <scope>NUCLEOTIDE SEQUENCE</scope>
    <source>
        <strain evidence="1">Irish</strain>
        <tissue evidence="1">Whole body</tissue>
    </source>
</reference>
<gene>
    <name evidence="1" type="ORF">PV328_005793</name>
</gene>
<accession>A0AA39KSV8</accession>
<protein>
    <submittedName>
        <fullName evidence="1">Uncharacterized protein</fullName>
    </submittedName>
</protein>
<dbReference type="EMBL" id="JAQQBS010000002">
    <property type="protein sequence ID" value="KAK0172482.1"/>
    <property type="molecule type" value="Genomic_DNA"/>
</dbReference>